<feature type="transmembrane region" description="Helical" evidence="2">
    <location>
        <begin position="13"/>
        <end position="35"/>
    </location>
</feature>
<proteinExistence type="predicted"/>
<evidence type="ECO:0000313" key="4">
    <source>
        <dbReference type="EMBL" id="CAL4789419.1"/>
    </source>
</evidence>
<sequence length="539" mass="60173">MLQRLPLCLRSQFWRWTGALGWSLDFILLCWALFLRKIGIIDQGQDPDLESLTYDSATYADLVASQLQEERYVSESNRAIETVLEGLGRQLESLRLRAEEIIRPTEEKMPNYDDVLISKKIGELQIALEDQQQVLGRESANVLMKLQQKPGILRQLADEISPVMPERPNNGLLPEELPRFLEQSAVPVLAFLGVSFLVALLSRQFLRVVTVWRKNVEERKAEKVRKIQKARFNQFTSNLQKSLEDLAKGRLAKAAKGFDELAVFADRWASEPTWEELLRAEIAAFWERWGPQAFRLEANIQDWTGAPRSGAPEQAKWVADRWFSSAKSVIKDFALDAVKAWGEEASKAAAAARAAQRSSAAERAEVPQKQGKQGKQGEGQAQATAPKDKGLVIRIFGRWPAPEDWVNIANLPLAGDWREQALRLLLPSAKDVQDVPLLGPLSEQALTAVVSGQVGRAVKTSTWGTLTTDLWRGSSISSQRPFEIGYEVVEVDSSDKEEMCSLARAMPKSGTPGRVLRVNPDLESLIESLEPEPGEIDAG</sequence>
<keyword evidence="2" id="KW-0472">Membrane</keyword>
<dbReference type="EMBL" id="CAMXCT020003046">
    <property type="protein sequence ID" value="CAL1155482.1"/>
    <property type="molecule type" value="Genomic_DNA"/>
</dbReference>
<reference evidence="3" key="1">
    <citation type="submission" date="2022-10" db="EMBL/GenBank/DDBJ databases">
        <authorList>
            <person name="Chen Y."/>
            <person name="Dougan E. K."/>
            <person name="Chan C."/>
            <person name="Rhodes N."/>
            <person name="Thang M."/>
        </authorList>
    </citation>
    <scope>NUCLEOTIDE SEQUENCE</scope>
</reference>
<evidence type="ECO:0000313" key="5">
    <source>
        <dbReference type="Proteomes" id="UP001152797"/>
    </source>
</evidence>
<organism evidence="3">
    <name type="scientific">Cladocopium goreaui</name>
    <dbReference type="NCBI Taxonomy" id="2562237"/>
    <lineage>
        <taxon>Eukaryota</taxon>
        <taxon>Sar</taxon>
        <taxon>Alveolata</taxon>
        <taxon>Dinophyceae</taxon>
        <taxon>Suessiales</taxon>
        <taxon>Symbiodiniaceae</taxon>
        <taxon>Cladocopium</taxon>
    </lineage>
</organism>
<dbReference type="Proteomes" id="UP001152797">
    <property type="component" value="Unassembled WGS sequence"/>
</dbReference>
<dbReference type="EMBL" id="CAMXCT010003046">
    <property type="protein sequence ID" value="CAI4002107.1"/>
    <property type="molecule type" value="Genomic_DNA"/>
</dbReference>
<feature type="compositionally biased region" description="Low complexity" evidence="1">
    <location>
        <begin position="368"/>
        <end position="385"/>
    </location>
</feature>
<protein>
    <submittedName>
        <fullName evidence="3">Uncharacterized protein</fullName>
    </submittedName>
</protein>
<evidence type="ECO:0000313" key="3">
    <source>
        <dbReference type="EMBL" id="CAI4002107.1"/>
    </source>
</evidence>
<dbReference type="EMBL" id="CAMXCT030003046">
    <property type="protein sequence ID" value="CAL4789419.1"/>
    <property type="molecule type" value="Genomic_DNA"/>
</dbReference>
<evidence type="ECO:0000256" key="2">
    <source>
        <dbReference type="SAM" id="Phobius"/>
    </source>
</evidence>
<keyword evidence="5" id="KW-1185">Reference proteome</keyword>
<dbReference type="OrthoDB" id="441032at2759"/>
<comment type="caution">
    <text evidence="3">The sequence shown here is derived from an EMBL/GenBank/DDBJ whole genome shotgun (WGS) entry which is preliminary data.</text>
</comment>
<keyword evidence="2" id="KW-1133">Transmembrane helix</keyword>
<name>A0A9P1D0L4_9DINO</name>
<accession>A0A9P1D0L4</accession>
<evidence type="ECO:0000256" key="1">
    <source>
        <dbReference type="SAM" id="MobiDB-lite"/>
    </source>
</evidence>
<reference evidence="4 5" key="2">
    <citation type="submission" date="2024-05" db="EMBL/GenBank/DDBJ databases">
        <authorList>
            <person name="Chen Y."/>
            <person name="Shah S."/>
            <person name="Dougan E. K."/>
            <person name="Thang M."/>
            <person name="Chan C."/>
        </authorList>
    </citation>
    <scope>NUCLEOTIDE SEQUENCE [LARGE SCALE GENOMIC DNA]</scope>
</reference>
<feature type="region of interest" description="Disordered" evidence="1">
    <location>
        <begin position="353"/>
        <end position="385"/>
    </location>
</feature>
<keyword evidence="2" id="KW-0812">Transmembrane</keyword>
<dbReference type="AlphaFoldDB" id="A0A9P1D0L4"/>
<gene>
    <name evidence="3" type="ORF">C1SCF055_LOCUS28081</name>
</gene>